<name>A0A1S8ARY2_9EURY</name>
<accession>A0A1S8ARY2</accession>
<dbReference type="EMBL" id="LWLN01000002">
    <property type="protein sequence ID" value="OLZ39440.1"/>
    <property type="molecule type" value="Genomic_DNA"/>
</dbReference>
<protein>
    <submittedName>
        <fullName evidence="1">Uncharacterized protein</fullName>
    </submittedName>
</protein>
<gene>
    <name evidence="1" type="ORF">A6E15_18950</name>
</gene>
<evidence type="ECO:0000313" key="2">
    <source>
        <dbReference type="Proteomes" id="UP000189370"/>
    </source>
</evidence>
<dbReference type="Proteomes" id="UP000189370">
    <property type="component" value="Unassembled WGS sequence"/>
</dbReference>
<reference evidence="2" key="1">
    <citation type="submission" date="2016-04" db="EMBL/GenBank/DDBJ databases">
        <authorList>
            <person name="Chen S.-C."/>
            <person name="Lai M.-C."/>
        </authorList>
    </citation>
    <scope>NUCLEOTIDE SEQUENCE [LARGE SCALE GENOMIC DNA]</scope>
    <source>
        <strain evidence="2">AB14</strain>
    </source>
</reference>
<sequence length="83" mass="8828">MRVTLDSDLAAYESGTGSLSLGEGPNGPLSDLEIAEVLGASYTEADLRTTQENVTTVDPESFLPYAFGAGRSNDWLELDNLSD</sequence>
<dbReference type="InterPro" id="IPR023375">
    <property type="entry name" value="ADC_dom_sf"/>
</dbReference>
<dbReference type="SUPFAM" id="SSF160104">
    <property type="entry name" value="Acetoacetate decarboxylase-like"/>
    <property type="match status" value="1"/>
</dbReference>
<dbReference type="Gene3D" id="2.40.400.10">
    <property type="entry name" value="Acetoacetate decarboxylase-like"/>
    <property type="match status" value="1"/>
</dbReference>
<evidence type="ECO:0000313" key="1">
    <source>
        <dbReference type="EMBL" id="OLZ39440.1"/>
    </source>
</evidence>
<organism evidence="1 2">
    <name type="scientific">Natrinema saccharevitans</name>
    <dbReference type="NCBI Taxonomy" id="301967"/>
    <lineage>
        <taxon>Archaea</taxon>
        <taxon>Methanobacteriati</taxon>
        <taxon>Methanobacteriota</taxon>
        <taxon>Stenosarchaea group</taxon>
        <taxon>Halobacteria</taxon>
        <taxon>Halobacteriales</taxon>
        <taxon>Natrialbaceae</taxon>
        <taxon>Natrinema</taxon>
    </lineage>
</organism>
<keyword evidence="2" id="KW-1185">Reference proteome</keyword>
<comment type="caution">
    <text evidence="1">The sequence shown here is derived from an EMBL/GenBank/DDBJ whole genome shotgun (WGS) entry which is preliminary data.</text>
</comment>
<dbReference type="AlphaFoldDB" id="A0A1S8ARY2"/>
<proteinExistence type="predicted"/>